<gene>
    <name evidence="1" type="ORF">L6452_18939</name>
</gene>
<sequence length="130" mass="13861">MLGSVNVIGSGSMLREGDDPMLAEVIGIPPGDVLNSRKEPNEVLHGNGVSSMETMHANPKNFTRVLGEVLSEGVPVVNATPAERLEYGNVKILSKNFAEAVGGSTPTALKFFPLEDKKKNVVSILIYLAK</sequence>
<name>A0ACB9BBN7_ARCLA</name>
<organism evidence="1 2">
    <name type="scientific">Arctium lappa</name>
    <name type="common">Greater burdock</name>
    <name type="synonym">Lappa major</name>
    <dbReference type="NCBI Taxonomy" id="4217"/>
    <lineage>
        <taxon>Eukaryota</taxon>
        <taxon>Viridiplantae</taxon>
        <taxon>Streptophyta</taxon>
        <taxon>Embryophyta</taxon>
        <taxon>Tracheophyta</taxon>
        <taxon>Spermatophyta</taxon>
        <taxon>Magnoliopsida</taxon>
        <taxon>eudicotyledons</taxon>
        <taxon>Gunneridae</taxon>
        <taxon>Pentapetalae</taxon>
        <taxon>asterids</taxon>
        <taxon>campanulids</taxon>
        <taxon>Asterales</taxon>
        <taxon>Asteraceae</taxon>
        <taxon>Carduoideae</taxon>
        <taxon>Cardueae</taxon>
        <taxon>Arctiinae</taxon>
        <taxon>Arctium</taxon>
    </lineage>
</organism>
<reference evidence="2" key="1">
    <citation type="journal article" date="2022" name="Mol. Ecol. Resour.">
        <title>The genomes of chicory, endive, great burdock and yacon provide insights into Asteraceae palaeo-polyploidization history and plant inulin production.</title>
        <authorList>
            <person name="Fan W."/>
            <person name="Wang S."/>
            <person name="Wang H."/>
            <person name="Wang A."/>
            <person name="Jiang F."/>
            <person name="Liu H."/>
            <person name="Zhao H."/>
            <person name="Xu D."/>
            <person name="Zhang Y."/>
        </authorList>
    </citation>
    <scope>NUCLEOTIDE SEQUENCE [LARGE SCALE GENOMIC DNA]</scope>
    <source>
        <strain evidence="2">cv. Niubang</strain>
    </source>
</reference>
<comment type="caution">
    <text evidence="1">The sequence shown here is derived from an EMBL/GenBank/DDBJ whole genome shotgun (WGS) entry which is preliminary data.</text>
</comment>
<dbReference type="Proteomes" id="UP001055879">
    <property type="component" value="Linkage Group LG06"/>
</dbReference>
<reference evidence="1 2" key="2">
    <citation type="journal article" date="2022" name="Mol. Ecol. Resour.">
        <title>The genomes of chicory, endive, great burdock and yacon provide insights into Asteraceae paleo-polyploidization history and plant inulin production.</title>
        <authorList>
            <person name="Fan W."/>
            <person name="Wang S."/>
            <person name="Wang H."/>
            <person name="Wang A."/>
            <person name="Jiang F."/>
            <person name="Liu H."/>
            <person name="Zhao H."/>
            <person name="Xu D."/>
            <person name="Zhang Y."/>
        </authorList>
    </citation>
    <scope>NUCLEOTIDE SEQUENCE [LARGE SCALE GENOMIC DNA]</scope>
    <source>
        <strain evidence="2">cv. Niubang</strain>
    </source>
</reference>
<keyword evidence="2" id="KW-1185">Reference proteome</keyword>
<evidence type="ECO:0000313" key="1">
    <source>
        <dbReference type="EMBL" id="KAI3718090.1"/>
    </source>
</evidence>
<protein>
    <submittedName>
        <fullName evidence="1">Uncharacterized protein</fullName>
    </submittedName>
</protein>
<dbReference type="EMBL" id="CM042052">
    <property type="protein sequence ID" value="KAI3718090.1"/>
    <property type="molecule type" value="Genomic_DNA"/>
</dbReference>
<accession>A0ACB9BBN7</accession>
<proteinExistence type="predicted"/>
<evidence type="ECO:0000313" key="2">
    <source>
        <dbReference type="Proteomes" id="UP001055879"/>
    </source>
</evidence>